<evidence type="ECO:0000259" key="2">
    <source>
        <dbReference type="PROSITE" id="PS50943"/>
    </source>
</evidence>
<dbReference type="InterPro" id="IPR001387">
    <property type="entry name" value="Cro/C1-type_HTH"/>
</dbReference>
<evidence type="ECO:0000256" key="1">
    <source>
        <dbReference type="ARBA" id="ARBA00023125"/>
    </source>
</evidence>
<dbReference type="InterPro" id="IPR010982">
    <property type="entry name" value="Lambda_DNA-bd_dom_sf"/>
</dbReference>
<evidence type="ECO:0000313" key="3">
    <source>
        <dbReference type="EMBL" id="MPM81066.1"/>
    </source>
</evidence>
<dbReference type="PANTHER" id="PTHR46558">
    <property type="entry name" value="TRACRIPTIONAL REGULATORY PROTEIN-RELATED-RELATED"/>
    <property type="match status" value="1"/>
</dbReference>
<dbReference type="SMART" id="SM00530">
    <property type="entry name" value="HTH_XRE"/>
    <property type="match status" value="1"/>
</dbReference>
<sequence length="82" mass="9320">MNNQEIGKVIKSLRIEQHLTQKQLADRLNISDKTISKWEGGYGCPEITLWPLLAEVFKVPVDTLLKGELVLCVFSRMSTMCI</sequence>
<keyword evidence="1" id="KW-0238">DNA-binding</keyword>
<dbReference type="CDD" id="cd00093">
    <property type="entry name" value="HTH_XRE"/>
    <property type="match status" value="1"/>
</dbReference>
<name>A0A645CVA3_9ZZZZ</name>
<organism evidence="3">
    <name type="scientific">bioreactor metagenome</name>
    <dbReference type="NCBI Taxonomy" id="1076179"/>
    <lineage>
        <taxon>unclassified sequences</taxon>
        <taxon>metagenomes</taxon>
        <taxon>ecological metagenomes</taxon>
    </lineage>
</organism>
<dbReference type="PROSITE" id="PS50943">
    <property type="entry name" value="HTH_CROC1"/>
    <property type="match status" value="1"/>
</dbReference>
<dbReference type="GO" id="GO:0003677">
    <property type="term" value="F:DNA binding"/>
    <property type="evidence" value="ECO:0007669"/>
    <property type="project" value="UniProtKB-KW"/>
</dbReference>
<accession>A0A645CVA3</accession>
<comment type="caution">
    <text evidence="3">The sequence shown here is derived from an EMBL/GenBank/DDBJ whole genome shotgun (WGS) entry which is preliminary data.</text>
</comment>
<dbReference type="SUPFAM" id="SSF47413">
    <property type="entry name" value="lambda repressor-like DNA-binding domains"/>
    <property type="match status" value="1"/>
</dbReference>
<reference evidence="3" key="1">
    <citation type="submission" date="2019-08" db="EMBL/GenBank/DDBJ databases">
        <authorList>
            <person name="Kucharzyk K."/>
            <person name="Murdoch R.W."/>
            <person name="Higgins S."/>
            <person name="Loffler F."/>
        </authorList>
    </citation>
    <scope>NUCLEOTIDE SEQUENCE</scope>
</reference>
<gene>
    <name evidence="3" type="ORF">SDC9_128118</name>
</gene>
<dbReference type="Pfam" id="PF01381">
    <property type="entry name" value="HTH_3"/>
    <property type="match status" value="1"/>
</dbReference>
<feature type="domain" description="HTH cro/C1-type" evidence="2">
    <location>
        <begin position="10"/>
        <end position="64"/>
    </location>
</feature>
<dbReference type="Gene3D" id="1.10.260.40">
    <property type="entry name" value="lambda repressor-like DNA-binding domains"/>
    <property type="match status" value="1"/>
</dbReference>
<dbReference type="AlphaFoldDB" id="A0A645CVA3"/>
<dbReference type="PANTHER" id="PTHR46558:SF11">
    <property type="entry name" value="HTH-TYPE TRANSCRIPTIONAL REGULATOR XRE"/>
    <property type="match status" value="1"/>
</dbReference>
<proteinExistence type="predicted"/>
<dbReference type="EMBL" id="VSSQ01030512">
    <property type="protein sequence ID" value="MPM81066.1"/>
    <property type="molecule type" value="Genomic_DNA"/>
</dbReference>
<protein>
    <recommendedName>
        <fullName evidence="2">HTH cro/C1-type domain-containing protein</fullName>
    </recommendedName>
</protein>